<evidence type="ECO:0000313" key="2">
    <source>
        <dbReference type="Proteomes" id="UP000250235"/>
    </source>
</evidence>
<keyword evidence="2" id="KW-1185">Reference proteome</keyword>
<name>A0A2Z6ZQF9_9LAMI</name>
<proteinExistence type="predicted"/>
<evidence type="ECO:0000313" key="1">
    <source>
        <dbReference type="EMBL" id="KZT75284.1"/>
    </source>
</evidence>
<dbReference type="Proteomes" id="UP000250235">
    <property type="component" value="Unassembled WGS sequence"/>
</dbReference>
<protein>
    <submittedName>
        <fullName evidence="1">Uncharacterized protein</fullName>
    </submittedName>
</protein>
<accession>A0A2Z6ZQF9</accession>
<organism evidence="1 2">
    <name type="scientific">Dorcoceras hygrometricum</name>
    <dbReference type="NCBI Taxonomy" id="472368"/>
    <lineage>
        <taxon>Eukaryota</taxon>
        <taxon>Viridiplantae</taxon>
        <taxon>Streptophyta</taxon>
        <taxon>Embryophyta</taxon>
        <taxon>Tracheophyta</taxon>
        <taxon>Spermatophyta</taxon>
        <taxon>Magnoliopsida</taxon>
        <taxon>eudicotyledons</taxon>
        <taxon>Gunneridae</taxon>
        <taxon>Pentapetalae</taxon>
        <taxon>asterids</taxon>
        <taxon>lamiids</taxon>
        <taxon>Lamiales</taxon>
        <taxon>Gesneriaceae</taxon>
        <taxon>Didymocarpoideae</taxon>
        <taxon>Trichosporeae</taxon>
        <taxon>Loxocarpinae</taxon>
        <taxon>Dorcoceras</taxon>
    </lineage>
</organism>
<reference evidence="1 2" key="1">
    <citation type="journal article" date="2015" name="Proc. Natl. Acad. Sci. U.S.A.">
        <title>The resurrection genome of Boea hygrometrica: A blueprint for survival of dehydration.</title>
        <authorList>
            <person name="Xiao L."/>
            <person name="Yang G."/>
            <person name="Zhang L."/>
            <person name="Yang X."/>
            <person name="Zhao S."/>
            <person name="Ji Z."/>
            <person name="Zhou Q."/>
            <person name="Hu M."/>
            <person name="Wang Y."/>
            <person name="Chen M."/>
            <person name="Xu Y."/>
            <person name="Jin H."/>
            <person name="Xiao X."/>
            <person name="Hu G."/>
            <person name="Bao F."/>
            <person name="Hu Y."/>
            <person name="Wan P."/>
            <person name="Li L."/>
            <person name="Deng X."/>
            <person name="Kuang T."/>
            <person name="Xiang C."/>
            <person name="Zhu J.K."/>
            <person name="Oliver M.J."/>
            <person name="He Y."/>
        </authorList>
    </citation>
    <scope>NUCLEOTIDE SEQUENCE [LARGE SCALE GENOMIC DNA]</scope>
    <source>
        <strain evidence="2">cv. XS01</strain>
    </source>
</reference>
<gene>
    <name evidence="1" type="ORF">F511_47691</name>
</gene>
<sequence>MVAGLSREMADGLSLPVARYCAVSRLDLDRWPRLVARRGSALAARSSLAADAGRRCTALERALVACWPGLSSDARR</sequence>
<dbReference type="AlphaFoldDB" id="A0A2Z6ZQF9"/>
<dbReference type="EMBL" id="KV297912">
    <property type="protein sequence ID" value="KZT75284.1"/>
    <property type="molecule type" value="Genomic_DNA"/>
</dbReference>